<proteinExistence type="predicted"/>
<evidence type="ECO:0000256" key="1">
    <source>
        <dbReference type="SAM" id="MobiDB-lite"/>
    </source>
</evidence>
<reference evidence="3 4" key="1">
    <citation type="journal article" date="2024" name="BMC Genomics">
        <title>De novo assembly and annotation of Popillia japonica's genome with initial clues to its potential as an invasive pest.</title>
        <authorList>
            <person name="Cucini C."/>
            <person name="Boschi S."/>
            <person name="Funari R."/>
            <person name="Cardaioli E."/>
            <person name="Iannotti N."/>
            <person name="Marturano G."/>
            <person name="Paoli F."/>
            <person name="Bruttini M."/>
            <person name="Carapelli A."/>
            <person name="Frati F."/>
            <person name="Nardi F."/>
        </authorList>
    </citation>
    <scope>NUCLEOTIDE SEQUENCE [LARGE SCALE GENOMIC DNA]</scope>
    <source>
        <strain evidence="3">DMR45628</strain>
    </source>
</reference>
<evidence type="ECO:0000259" key="2">
    <source>
        <dbReference type="PROSITE" id="PS50042"/>
    </source>
</evidence>
<keyword evidence="4" id="KW-1185">Reference proteome</keyword>
<accession>A0AAW1IXY5</accession>
<dbReference type="EMBL" id="JASPKY010000501">
    <property type="protein sequence ID" value="KAK9694824.1"/>
    <property type="molecule type" value="Genomic_DNA"/>
</dbReference>
<dbReference type="AlphaFoldDB" id="A0AAW1IXY5"/>
<comment type="caution">
    <text evidence="3">The sequence shown here is derived from an EMBL/GenBank/DDBJ whole genome shotgun (WGS) entry which is preliminary data.</text>
</comment>
<evidence type="ECO:0000313" key="4">
    <source>
        <dbReference type="Proteomes" id="UP001458880"/>
    </source>
</evidence>
<name>A0AAW1IXY5_POPJA</name>
<evidence type="ECO:0000313" key="3">
    <source>
        <dbReference type="EMBL" id="KAK9694824.1"/>
    </source>
</evidence>
<dbReference type="PANTHER" id="PTHR23011">
    <property type="entry name" value="CYCLIC NUCLEOTIDE-BINDING DOMAIN CONTAINING PROTEIN"/>
    <property type="match status" value="1"/>
</dbReference>
<feature type="region of interest" description="Disordered" evidence="1">
    <location>
        <begin position="650"/>
        <end position="670"/>
    </location>
</feature>
<feature type="region of interest" description="Disordered" evidence="1">
    <location>
        <begin position="585"/>
        <end position="608"/>
    </location>
</feature>
<dbReference type="PANTHER" id="PTHR23011:SF41">
    <property type="entry name" value="CYCLIC NUCLEOTIDE-BINDING DOMAIN-CONTAINING PROTEIN"/>
    <property type="match status" value="1"/>
</dbReference>
<sequence length="670" mass="76995">MSKLDRSNLLMAQDSEIRIIRARRRFKAVVRLVIANKPWLEDDQDGQLSRNVKKNVQLLTRKKAKKGLLTLQQKAILCKPAEFRTEEEKVLLNRIIGGLKCFRKYPEHVKMQLAGVTYFMYFGPNRMIVRQNHEAHALYFLLTGEVAVSITTYDPVIQEKVTINVGTMVAGSMFGEVSLLHDIPRTATITTITACELLCLKKADFDIVLKASVKQQWHEIQTAMSKFEYFNGWDEVAVRECDGQGIPSSVYFILKGRCKIIEHLLVKSRYNGQGRKLYKMYEPGRENMGEEEESKTLLDEMKHSLASLMSEPKNMGEEEESKTLLDEMKHSLASLMSEPRISALPIDLVESDTSVPSRKSIRPIDTESRASISTTSSRRTRASIGSTLRRKTVTSEEDHLSTRECSAKVARIRPLISFKDELVTPSVIDLPRNVETHFMQVCILSEKACFGLGENMKRRRVVAMSDYVECLLIPRYWLLQHNRGNVWTRIQQYLNNQIPSTKTVFQEFLNERKWLRHRQNLAQQLFKRPPVTAPYHIPYSIRINEGALSWTTEWEVCESLNHDYDEKRFGVSMCTCEIGDEDVGREEKRSDPSLYGATGSYRHPSPPPMTSDHTFSAFVIRVLKFRSRSFPTPTYHIKWMFTEELKSTKGEENDGMVSPKKPINFSLTKG</sequence>
<dbReference type="Pfam" id="PF00027">
    <property type="entry name" value="cNMP_binding"/>
    <property type="match status" value="1"/>
</dbReference>
<dbReference type="CDD" id="cd00038">
    <property type="entry name" value="CAP_ED"/>
    <property type="match status" value="1"/>
</dbReference>
<protein>
    <submittedName>
        <fullName evidence="3">Cyclic nucleotide-binding domain</fullName>
    </submittedName>
</protein>
<dbReference type="SMART" id="SM00100">
    <property type="entry name" value="cNMP"/>
    <property type="match status" value="1"/>
</dbReference>
<dbReference type="Gene3D" id="2.60.120.10">
    <property type="entry name" value="Jelly Rolls"/>
    <property type="match status" value="1"/>
</dbReference>
<dbReference type="PROSITE" id="PS00889">
    <property type="entry name" value="CNMP_BINDING_2"/>
    <property type="match status" value="1"/>
</dbReference>
<dbReference type="SUPFAM" id="SSF51206">
    <property type="entry name" value="cAMP-binding domain-like"/>
    <property type="match status" value="1"/>
</dbReference>
<dbReference type="Proteomes" id="UP001458880">
    <property type="component" value="Unassembled WGS sequence"/>
</dbReference>
<gene>
    <name evidence="3" type="ORF">QE152_g33280</name>
</gene>
<dbReference type="PROSITE" id="PS50042">
    <property type="entry name" value="CNMP_BINDING_3"/>
    <property type="match status" value="1"/>
</dbReference>
<dbReference type="InterPro" id="IPR014710">
    <property type="entry name" value="RmlC-like_jellyroll"/>
</dbReference>
<feature type="region of interest" description="Disordered" evidence="1">
    <location>
        <begin position="355"/>
        <end position="400"/>
    </location>
</feature>
<feature type="compositionally biased region" description="Low complexity" evidence="1">
    <location>
        <begin position="369"/>
        <end position="387"/>
    </location>
</feature>
<dbReference type="InterPro" id="IPR018490">
    <property type="entry name" value="cNMP-bd_dom_sf"/>
</dbReference>
<organism evidence="3 4">
    <name type="scientific">Popillia japonica</name>
    <name type="common">Japanese beetle</name>
    <dbReference type="NCBI Taxonomy" id="7064"/>
    <lineage>
        <taxon>Eukaryota</taxon>
        <taxon>Metazoa</taxon>
        <taxon>Ecdysozoa</taxon>
        <taxon>Arthropoda</taxon>
        <taxon>Hexapoda</taxon>
        <taxon>Insecta</taxon>
        <taxon>Pterygota</taxon>
        <taxon>Neoptera</taxon>
        <taxon>Endopterygota</taxon>
        <taxon>Coleoptera</taxon>
        <taxon>Polyphaga</taxon>
        <taxon>Scarabaeiformia</taxon>
        <taxon>Scarabaeidae</taxon>
        <taxon>Rutelinae</taxon>
        <taxon>Popillia</taxon>
    </lineage>
</organism>
<dbReference type="InterPro" id="IPR018488">
    <property type="entry name" value="cNMP-bd_CS"/>
</dbReference>
<dbReference type="InterPro" id="IPR000595">
    <property type="entry name" value="cNMP-bd_dom"/>
</dbReference>
<feature type="domain" description="Cyclic nucleotide-binding" evidence="2">
    <location>
        <begin position="101"/>
        <end position="209"/>
    </location>
</feature>